<dbReference type="Gene3D" id="3.40.1000.10">
    <property type="entry name" value="Mog1/PsbP, alpha/beta/alpha sandwich"/>
    <property type="match status" value="1"/>
</dbReference>
<dbReference type="OrthoDB" id="9841583at2"/>
<dbReference type="EMBL" id="PVNK01000126">
    <property type="protein sequence ID" value="PRQ02211.1"/>
    <property type="molecule type" value="Genomic_DNA"/>
</dbReference>
<evidence type="ECO:0000313" key="1">
    <source>
        <dbReference type="EMBL" id="PRQ02211.1"/>
    </source>
</evidence>
<dbReference type="RefSeq" id="WP_106391947.1">
    <property type="nucleotide sequence ID" value="NZ_PVNK01000126.1"/>
</dbReference>
<dbReference type="AlphaFoldDB" id="A0A2S9YB19"/>
<proteinExistence type="predicted"/>
<dbReference type="Proteomes" id="UP000237968">
    <property type="component" value="Unassembled WGS sequence"/>
</dbReference>
<sequence>MRLRVDDISFEVPRGLEDRSTYSFHGRDPQEELDLRLEFPAGGGTPSDEVIAKLHEQLDGFPVSAFSIDEPSDRELAGKAGKYLRYSFEQDGETVHGITVVANLGSEANPDDWVKLSFTLGLPRADADARVEAVLASLAPAEQPAPAAPAAGWVRRRAGAWAFDVPARLSYPRTHTWRDLDARLSISITIHDLDAEQPTLDEPLVDAADKGLVVVDREDVSLSDGELMRAHLRDDELGEESLVCRSVQGFELGGSSRDPASDSARTCYVQIDAGGPWSAAARVRGLVDELLASVRKEDSP</sequence>
<evidence type="ECO:0000313" key="2">
    <source>
        <dbReference type="Proteomes" id="UP000237968"/>
    </source>
</evidence>
<gene>
    <name evidence="1" type="ORF">ENSA5_25460</name>
</gene>
<protein>
    <submittedName>
        <fullName evidence="1">Uncharacterized protein</fullName>
    </submittedName>
</protein>
<comment type="caution">
    <text evidence="1">The sequence shown here is derived from an EMBL/GenBank/DDBJ whole genome shotgun (WGS) entry which is preliminary data.</text>
</comment>
<keyword evidence="2" id="KW-1185">Reference proteome</keyword>
<reference evidence="1 2" key="1">
    <citation type="submission" date="2018-03" db="EMBL/GenBank/DDBJ databases">
        <title>Draft Genome Sequences of the Obligatory Marine Myxobacteria Enhygromyxa salina SWB005.</title>
        <authorList>
            <person name="Poehlein A."/>
            <person name="Moghaddam J.A."/>
            <person name="Harms H."/>
            <person name="Alanjari M."/>
            <person name="Koenig G.M."/>
            <person name="Daniel R."/>
            <person name="Schaeberle T.F."/>
        </authorList>
    </citation>
    <scope>NUCLEOTIDE SEQUENCE [LARGE SCALE GENOMIC DNA]</scope>
    <source>
        <strain evidence="1 2">SWB005</strain>
    </source>
</reference>
<name>A0A2S9YB19_9BACT</name>
<accession>A0A2S9YB19</accession>
<organism evidence="1 2">
    <name type="scientific">Enhygromyxa salina</name>
    <dbReference type="NCBI Taxonomy" id="215803"/>
    <lineage>
        <taxon>Bacteria</taxon>
        <taxon>Pseudomonadati</taxon>
        <taxon>Myxococcota</taxon>
        <taxon>Polyangia</taxon>
        <taxon>Nannocystales</taxon>
        <taxon>Nannocystaceae</taxon>
        <taxon>Enhygromyxa</taxon>
    </lineage>
</organism>